<feature type="signal peptide" evidence="7">
    <location>
        <begin position="1"/>
        <end position="23"/>
    </location>
</feature>
<sequence>MSRSSASQHVALLVLALFDSVQAGTAGCDKPSKLTSDVKTTIVTGEQRRWTLRIPINYNSTRPYRFIFGLYWLNDDMTSVDGGSAPYCGLKGLAQDSAIFVAPDGLQKGWTKNGGEDITFLNKMHFRAIAILSGATLSGCNGGNDPIALHQQHGVKESNNGCQAKNAPEPAKNSRQRITTVYDGCKYPTQWIAFDGDHVALPDASIKDAGQNNFMPAEVWSFFSQFE</sequence>
<accession>A0A9P4HF88</accession>
<evidence type="ECO:0000256" key="6">
    <source>
        <dbReference type="ARBA" id="ARBA00023326"/>
    </source>
</evidence>
<keyword evidence="2 7" id="KW-0964">Secreted</keyword>
<protein>
    <recommendedName>
        <fullName evidence="7">Feruloyl esterase C</fullName>
        <ecNumber evidence="7">3.1.1.73</ecNumber>
    </recommendedName>
    <alternativeName>
        <fullName evidence="7">Ferulic acid esterase C</fullName>
    </alternativeName>
</protein>
<evidence type="ECO:0000313" key="9">
    <source>
        <dbReference type="Proteomes" id="UP000799777"/>
    </source>
</evidence>
<name>A0A9P4HF88_9PLEO</name>
<organism evidence="8 9">
    <name type="scientific">Setomelanomma holmii</name>
    <dbReference type="NCBI Taxonomy" id="210430"/>
    <lineage>
        <taxon>Eukaryota</taxon>
        <taxon>Fungi</taxon>
        <taxon>Dikarya</taxon>
        <taxon>Ascomycota</taxon>
        <taxon>Pezizomycotina</taxon>
        <taxon>Dothideomycetes</taxon>
        <taxon>Pleosporomycetidae</taxon>
        <taxon>Pleosporales</taxon>
        <taxon>Pleosporineae</taxon>
        <taxon>Phaeosphaeriaceae</taxon>
        <taxon>Setomelanomma</taxon>
    </lineage>
</organism>
<evidence type="ECO:0000256" key="7">
    <source>
        <dbReference type="RuleBase" id="RU367094"/>
    </source>
</evidence>
<keyword evidence="7" id="KW-0858">Xylan degradation</keyword>
<comment type="subcellular location">
    <subcellularLocation>
        <location evidence="1 7">Secreted</location>
    </subcellularLocation>
</comment>
<evidence type="ECO:0000256" key="2">
    <source>
        <dbReference type="ARBA" id="ARBA00022525"/>
    </source>
</evidence>
<dbReference type="EMBL" id="ML978163">
    <property type="protein sequence ID" value="KAF2034061.1"/>
    <property type="molecule type" value="Genomic_DNA"/>
</dbReference>
<keyword evidence="5 7" id="KW-0119">Carbohydrate metabolism</keyword>
<keyword evidence="3 7" id="KW-0732">Signal</keyword>
<keyword evidence="6 7" id="KW-0624">Polysaccharide degradation</keyword>
<dbReference type="GO" id="GO:0030600">
    <property type="term" value="F:feruloyl esterase activity"/>
    <property type="evidence" value="ECO:0007669"/>
    <property type="project" value="UniProtKB-UniRule"/>
</dbReference>
<comment type="caution">
    <text evidence="8">The sequence shown here is derived from an EMBL/GenBank/DDBJ whole genome shotgun (WGS) entry which is preliminary data.</text>
</comment>
<dbReference type="EC" id="3.1.1.73" evidence="7"/>
<dbReference type="InterPro" id="IPR043595">
    <property type="entry name" value="FaeB/C/D"/>
</dbReference>
<comment type="similarity">
    <text evidence="7">Belongs to the faeC family.</text>
</comment>
<evidence type="ECO:0000256" key="4">
    <source>
        <dbReference type="ARBA" id="ARBA00022801"/>
    </source>
</evidence>
<comment type="function">
    <text evidence="7">Involved in degradation of plant cell walls. Hydrolyzes the feruloyl-arabinose ester bond in arabinoxylans, and the feruloyl-galactose ester bond in pectin. Active against paranitrophenyl-acetate, methyl ferulate and wheat arabinoxylan.</text>
</comment>
<reference evidence="8" key="1">
    <citation type="journal article" date="2020" name="Stud. Mycol.">
        <title>101 Dothideomycetes genomes: a test case for predicting lifestyles and emergence of pathogens.</title>
        <authorList>
            <person name="Haridas S."/>
            <person name="Albert R."/>
            <person name="Binder M."/>
            <person name="Bloem J."/>
            <person name="Labutti K."/>
            <person name="Salamov A."/>
            <person name="Andreopoulos B."/>
            <person name="Baker S."/>
            <person name="Barry K."/>
            <person name="Bills G."/>
            <person name="Bluhm B."/>
            <person name="Cannon C."/>
            <person name="Castanera R."/>
            <person name="Culley D."/>
            <person name="Daum C."/>
            <person name="Ezra D."/>
            <person name="Gonzalez J."/>
            <person name="Henrissat B."/>
            <person name="Kuo A."/>
            <person name="Liang C."/>
            <person name="Lipzen A."/>
            <person name="Lutzoni F."/>
            <person name="Magnuson J."/>
            <person name="Mondo S."/>
            <person name="Nolan M."/>
            <person name="Ohm R."/>
            <person name="Pangilinan J."/>
            <person name="Park H.-J."/>
            <person name="Ramirez L."/>
            <person name="Alfaro M."/>
            <person name="Sun H."/>
            <person name="Tritt A."/>
            <person name="Yoshinaga Y."/>
            <person name="Zwiers L.-H."/>
            <person name="Turgeon B."/>
            <person name="Goodwin S."/>
            <person name="Spatafora J."/>
            <person name="Crous P."/>
            <person name="Grigoriev I."/>
        </authorList>
    </citation>
    <scope>NUCLEOTIDE SEQUENCE</scope>
    <source>
        <strain evidence="8">CBS 110217</strain>
    </source>
</reference>
<evidence type="ECO:0000313" key="8">
    <source>
        <dbReference type="EMBL" id="KAF2034061.1"/>
    </source>
</evidence>
<evidence type="ECO:0000256" key="3">
    <source>
        <dbReference type="ARBA" id="ARBA00022729"/>
    </source>
</evidence>
<comment type="catalytic activity">
    <reaction evidence="7">
        <text>feruloyl-polysaccharide + H2O = ferulate + polysaccharide.</text>
        <dbReference type="EC" id="3.1.1.73"/>
    </reaction>
</comment>
<dbReference type="AlphaFoldDB" id="A0A9P4HF88"/>
<dbReference type="GO" id="GO:0045493">
    <property type="term" value="P:xylan catabolic process"/>
    <property type="evidence" value="ECO:0007669"/>
    <property type="project" value="UniProtKB-UniRule"/>
</dbReference>
<proteinExistence type="inferred from homology"/>
<keyword evidence="9" id="KW-1185">Reference proteome</keyword>
<dbReference type="OrthoDB" id="424610at2759"/>
<keyword evidence="4 7" id="KW-0378">Hydrolase</keyword>
<evidence type="ECO:0000256" key="5">
    <source>
        <dbReference type="ARBA" id="ARBA00023277"/>
    </source>
</evidence>
<dbReference type="PANTHER" id="PTHR38050">
    <property type="match status" value="1"/>
</dbReference>
<dbReference type="GO" id="GO:0005576">
    <property type="term" value="C:extracellular region"/>
    <property type="evidence" value="ECO:0007669"/>
    <property type="project" value="UniProtKB-SubCell"/>
</dbReference>
<dbReference type="Proteomes" id="UP000799777">
    <property type="component" value="Unassembled WGS sequence"/>
</dbReference>
<evidence type="ECO:0000256" key="1">
    <source>
        <dbReference type="ARBA" id="ARBA00004613"/>
    </source>
</evidence>
<dbReference type="PANTHER" id="PTHR38050:SF1">
    <property type="entry name" value="FERULOYL ESTERASE C"/>
    <property type="match status" value="1"/>
</dbReference>
<gene>
    <name evidence="8" type="ORF">EK21DRAFT_97835</name>
</gene>
<feature type="chain" id="PRO_5040540027" description="Feruloyl esterase C" evidence="7">
    <location>
        <begin position="24"/>
        <end position="227"/>
    </location>
</feature>